<dbReference type="PANTHER" id="PTHR44119">
    <property type="entry name" value="MAGNESIUM-CHELATASE SUBUNIT CHLH, CHLOROPLASTIC"/>
    <property type="match status" value="1"/>
</dbReference>
<sequence length="1302" mass="141591">MFRIDGLRLLLAAFFVSLGLNLPPVVAEPLQVHVALVVGDTESAAAIEAVQTLRADPHLKGFAFHVVTPRALAKGATESLALARVVFVQTVGRNLSMTVAPFVPDIVARGGVVYAVGPSWDDDMARAGFSRDEVLSYFMRAGGPQNMANMARLALKQRFGLDLAVAPPRDLPEIGGLDLASGDIVADFDALRARMPADKRDRPWIGLAFYRSNALSGQLATVRALAAALDARGYNAAPFFGFPNEPTLEKFAFDRAGRPVFAAIGALSLKISNNPGTLGPLLDRIDAPVVNLITLNSQSEAQWLASPQGLDTVERAWQVGNAEYGGLTAPTVVAAKEVWRDPETGLEGVREKPIAERFLRAADRLAALARLRALPNADKRIALLYYNYPPGKATIGASYLNVLPQSLLALAGHLRDNGFRIDDLPEAEKLIELIRDGGGNIARWSPGSLDALVRAGVKSGFVQLLPVETYEKWLEQEAPKTLRDAMNAKWGEPQNSKVMVWRDPEGRAFFVFPAFRFGNLLLAPQPSRGWEQNVESLYHDVTLPPHHQYLAFYLWLRRAFQADAMIHLGTHATHEWLSGKEVGLSGGDPGEIVVGATPQFYPYIVDDVGEAIQAKRRGMATIVSHMIPPLDKAGVAPQLKEITQLLSDHRVAQEKSPLVAAGLLDRIEDRARALGLLKDLGVVSLRAQKDSVEKLDDHIREISERATPFGLHTFGRAPDEAAMRKSAEAIAAPLQDSETISRLIAAMRQSAKDELDHLVRGLSGRHVPAGPGNDPARTPESLPTGRNLYGFDPTRLPTPAAWAIGEKLASDLVRDFHARKSAWPDKYVFNLWGVESSRHEGVMEAQIMTLLGVRPQWDARGKIKGLEPIPRAVLGRPRVDVAVIPSGLYRDMFPVAMKWLDEAVTLSRVQDEADNAIRRHFETTRAELLAQGIGSERAEKLAGVRLFSVPSGAYGANLDKAIPLSNTYGEGKEADAKLSDLYFLRMHHAFGQGLWGDSVADRPDLGVDLLKGALRGAQGVIHSRSSKIYGALDGDDFYQYLGGTALAARAVNGATPEVLVTDMADPKAARTETLEHYLGREMRARYLNPKWIEAMMKEGYAGAAFVTRMVENLYGWQVTTPEAVGDEKWQEIYETWVKDRNKLDIAQKFRDAKNLPAYQALVDRMLVAVNKGFWRASVETVADLDRLNRALIAEAGAACDKNTCSSPEITALAEQRDRKAAEPKEAAPSATQIAANVARAAAEAPAPNAPTAAAKGEISGYLMEEKTGAGEGQTPPETPLAGWILLIAALGGGVRRIVGALF</sequence>
<dbReference type="Pfam" id="PF02514">
    <property type="entry name" value="CobN-Mg_chel"/>
    <property type="match status" value="1"/>
</dbReference>
<evidence type="ECO:0000313" key="4">
    <source>
        <dbReference type="Proteomes" id="UP000439113"/>
    </source>
</evidence>
<proteinExistence type="predicted"/>
<evidence type="ECO:0000256" key="1">
    <source>
        <dbReference type="SAM" id="MobiDB-lite"/>
    </source>
</evidence>
<reference evidence="3 4" key="1">
    <citation type="submission" date="2019-11" db="EMBL/GenBank/DDBJ databases">
        <title>Whole-genome sequence of a Rhodoblastus acidophilus DSM 142.</title>
        <authorList>
            <person name="Kyndt J.A."/>
            <person name="Meyer T.E."/>
        </authorList>
    </citation>
    <scope>NUCLEOTIDE SEQUENCE [LARGE SCALE GENOMIC DNA]</scope>
    <source>
        <strain evidence="3 4">DSM 142</strain>
    </source>
</reference>
<dbReference type="InterPro" id="IPR003672">
    <property type="entry name" value="CobN/Mg_chltase"/>
</dbReference>
<comment type="caution">
    <text evidence="3">The sequence shown here is derived from an EMBL/GenBank/DDBJ whole genome shotgun (WGS) entry which is preliminary data.</text>
</comment>
<feature type="domain" description="CobN/magnesium chelatase" evidence="2">
    <location>
        <begin position="138"/>
        <end position="747"/>
    </location>
</feature>
<evidence type="ECO:0000259" key="2">
    <source>
        <dbReference type="Pfam" id="PF02514"/>
    </source>
</evidence>
<accession>A0A6N8DLX5</accession>
<evidence type="ECO:0000313" key="3">
    <source>
        <dbReference type="EMBL" id="MTV31582.1"/>
    </source>
</evidence>
<name>A0A6N8DLX5_RHOAC</name>
<organism evidence="3 4">
    <name type="scientific">Rhodoblastus acidophilus</name>
    <name type="common">Rhodopseudomonas acidophila</name>
    <dbReference type="NCBI Taxonomy" id="1074"/>
    <lineage>
        <taxon>Bacteria</taxon>
        <taxon>Pseudomonadati</taxon>
        <taxon>Pseudomonadota</taxon>
        <taxon>Alphaproteobacteria</taxon>
        <taxon>Hyphomicrobiales</taxon>
        <taxon>Rhodoblastaceae</taxon>
        <taxon>Rhodoblastus</taxon>
    </lineage>
</organism>
<dbReference type="EMBL" id="WNKS01000008">
    <property type="protein sequence ID" value="MTV31582.1"/>
    <property type="molecule type" value="Genomic_DNA"/>
</dbReference>
<dbReference type="RefSeq" id="WP_155446258.1">
    <property type="nucleotide sequence ID" value="NZ_JAOQNR010000009.1"/>
</dbReference>
<feature type="region of interest" description="Disordered" evidence="1">
    <location>
        <begin position="764"/>
        <end position="786"/>
    </location>
</feature>
<dbReference type="Proteomes" id="UP000439113">
    <property type="component" value="Unassembled WGS sequence"/>
</dbReference>
<dbReference type="CDD" id="cd10150">
    <property type="entry name" value="CobN_like"/>
    <property type="match status" value="1"/>
</dbReference>
<protein>
    <submittedName>
        <fullName evidence="3">Cobaltochelatase subunit CobN</fullName>
    </submittedName>
</protein>
<dbReference type="PANTHER" id="PTHR44119:SF4">
    <property type="entry name" value="AEROBIC COBALTOCHELATASE SUBUNIT COBN"/>
    <property type="match status" value="1"/>
</dbReference>
<dbReference type="OrthoDB" id="9757976at2"/>
<gene>
    <name evidence="3" type="ORF">GJ654_11315</name>
</gene>